<keyword evidence="1" id="KW-1133">Transmembrane helix</keyword>
<evidence type="ECO:0000259" key="2">
    <source>
        <dbReference type="Pfam" id="PF10882"/>
    </source>
</evidence>
<accession>A0A4R4E7H1</accession>
<dbReference type="OrthoDB" id="952021at2"/>
<name>A0A4R4E7H1_9BACT</name>
<feature type="domain" description="Bacterial Pleckstrin homology" evidence="2">
    <location>
        <begin position="59"/>
        <end position="158"/>
    </location>
</feature>
<keyword evidence="1" id="KW-0812">Transmembrane</keyword>
<dbReference type="Proteomes" id="UP000295164">
    <property type="component" value="Unassembled WGS sequence"/>
</dbReference>
<proteinExistence type="predicted"/>
<keyword evidence="1" id="KW-0472">Membrane</keyword>
<feature type="transmembrane region" description="Helical" evidence="1">
    <location>
        <begin position="37"/>
        <end position="61"/>
    </location>
</feature>
<dbReference type="InterPro" id="IPR027783">
    <property type="entry name" value="Bacterial_PH-related"/>
</dbReference>
<comment type="caution">
    <text evidence="3">The sequence shown here is derived from an EMBL/GenBank/DDBJ whole genome shotgun (WGS) entry which is preliminary data.</text>
</comment>
<organism evidence="3 4">
    <name type="scientific">Flaviaesturariibacter aridisoli</name>
    <dbReference type="NCBI Taxonomy" id="2545761"/>
    <lineage>
        <taxon>Bacteria</taxon>
        <taxon>Pseudomonadati</taxon>
        <taxon>Bacteroidota</taxon>
        <taxon>Chitinophagia</taxon>
        <taxon>Chitinophagales</taxon>
        <taxon>Chitinophagaceae</taxon>
        <taxon>Flaviaestuariibacter</taxon>
    </lineage>
</organism>
<sequence length="164" mass="18568">MDRSARAVTIFVFALFALVLTVQVHLAVEFPRQGLPIAITISLLFSIIVICLGFRVTALTLTENALLIHRPWRTKTILFSDIQKAEALDREDLSWSLRIFGIGGVFGYYGRFANRKLGAMTWYLTRRDRTVLLRMKNGNKIVISPDDCDGFLEAIQARHGLVSR</sequence>
<protein>
    <recommendedName>
        <fullName evidence="2">Bacterial Pleckstrin homology domain-containing protein</fullName>
    </recommendedName>
</protein>
<evidence type="ECO:0000313" key="3">
    <source>
        <dbReference type="EMBL" id="TCZ74001.1"/>
    </source>
</evidence>
<evidence type="ECO:0000256" key="1">
    <source>
        <dbReference type="SAM" id="Phobius"/>
    </source>
</evidence>
<dbReference type="AlphaFoldDB" id="A0A4R4E7H1"/>
<gene>
    <name evidence="3" type="ORF">E0486_04635</name>
</gene>
<dbReference type="Pfam" id="PF10882">
    <property type="entry name" value="bPH_5"/>
    <property type="match status" value="1"/>
</dbReference>
<dbReference type="EMBL" id="SKFH01000004">
    <property type="protein sequence ID" value="TCZ74001.1"/>
    <property type="molecule type" value="Genomic_DNA"/>
</dbReference>
<keyword evidence="4" id="KW-1185">Reference proteome</keyword>
<evidence type="ECO:0000313" key="4">
    <source>
        <dbReference type="Proteomes" id="UP000295164"/>
    </source>
</evidence>
<reference evidence="3 4" key="1">
    <citation type="submission" date="2019-03" db="EMBL/GenBank/DDBJ databases">
        <authorList>
            <person name="Kim M.K.M."/>
        </authorList>
    </citation>
    <scope>NUCLEOTIDE SEQUENCE [LARGE SCALE GENOMIC DNA]</scope>
    <source>
        <strain evidence="3 4">17J68-15</strain>
    </source>
</reference>